<reference evidence="9" key="1">
    <citation type="journal article" date="2006" name="Science">
        <title>Ancient noncoding elements conserved in the human genome.</title>
        <authorList>
            <person name="Venkatesh B."/>
            <person name="Kirkness E.F."/>
            <person name="Loh Y.H."/>
            <person name="Halpern A.L."/>
            <person name="Lee A.P."/>
            <person name="Johnson J."/>
            <person name="Dandona N."/>
            <person name="Viswanathan L.D."/>
            <person name="Tay A."/>
            <person name="Venter J.C."/>
            <person name="Strausberg R.L."/>
            <person name="Brenner S."/>
        </authorList>
    </citation>
    <scope>NUCLEOTIDE SEQUENCE [LARGE SCALE GENOMIC DNA]</scope>
</reference>
<dbReference type="SUPFAM" id="SSF48726">
    <property type="entry name" value="Immunoglobulin"/>
    <property type="match status" value="1"/>
</dbReference>
<reference evidence="8" key="5">
    <citation type="submission" date="2025-09" db="UniProtKB">
        <authorList>
            <consortium name="Ensembl"/>
        </authorList>
    </citation>
    <scope>IDENTIFICATION</scope>
</reference>
<proteinExistence type="predicted"/>
<evidence type="ECO:0000256" key="4">
    <source>
        <dbReference type="ARBA" id="ARBA00023157"/>
    </source>
</evidence>
<reference evidence="9" key="2">
    <citation type="journal article" date="2007" name="PLoS Biol.">
        <title>Survey sequencing and comparative analysis of the elephant shark (Callorhinchus milii) genome.</title>
        <authorList>
            <person name="Venkatesh B."/>
            <person name="Kirkness E.F."/>
            <person name="Loh Y.H."/>
            <person name="Halpern A.L."/>
            <person name="Lee A.P."/>
            <person name="Johnson J."/>
            <person name="Dandona N."/>
            <person name="Viswanathan L.D."/>
            <person name="Tay A."/>
            <person name="Venter J.C."/>
            <person name="Strausberg R.L."/>
            <person name="Brenner S."/>
        </authorList>
    </citation>
    <scope>NUCLEOTIDE SEQUENCE [LARGE SCALE GENOMIC DNA]</scope>
</reference>
<dbReference type="InterPro" id="IPR007110">
    <property type="entry name" value="Ig-like_dom"/>
</dbReference>
<dbReference type="OMA" id="HECVREI"/>
<dbReference type="Proteomes" id="UP000314986">
    <property type="component" value="Unassembled WGS sequence"/>
</dbReference>
<dbReference type="SMART" id="SM00409">
    <property type="entry name" value="IG"/>
    <property type="match status" value="1"/>
</dbReference>
<keyword evidence="4" id="KW-1015">Disulfide bond</keyword>
<reference evidence="9" key="3">
    <citation type="journal article" date="2014" name="Nature">
        <title>Elephant shark genome provides unique insights into gnathostome evolution.</title>
        <authorList>
            <consortium name="International Elephant Shark Genome Sequencing Consortium"/>
            <person name="Venkatesh B."/>
            <person name="Lee A.P."/>
            <person name="Ravi V."/>
            <person name="Maurya A.K."/>
            <person name="Lian M.M."/>
            <person name="Swann J.B."/>
            <person name="Ohta Y."/>
            <person name="Flajnik M.F."/>
            <person name="Sutoh Y."/>
            <person name="Kasahara M."/>
            <person name="Hoon S."/>
            <person name="Gangu V."/>
            <person name="Roy S.W."/>
            <person name="Irimia M."/>
            <person name="Korzh V."/>
            <person name="Kondrychyn I."/>
            <person name="Lim Z.W."/>
            <person name="Tay B.H."/>
            <person name="Tohari S."/>
            <person name="Kong K.W."/>
            <person name="Ho S."/>
            <person name="Lorente-Galdos B."/>
            <person name="Quilez J."/>
            <person name="Marques-Bonet T."/>
            <person name="Raney B.J."/>
            <person name="Ingham P.W."/>
            <person name="Tay A."/>
            <person name="Hillier L.W."/>
            <person name="Minx P."/>
            <person name="Boehm T."/>
            <person name="Wilson R.K."/>
            <person name="Brenner S."/>
            <person name="Warren W.C."/>
        </authorList>
    </citation>
    <scope>NUCLEOTIDE SEQUENCE [LARGE SCALE GENOMIC DNA]</scope>
</reference>
<keyword evidence="2" id="KW-0732">Signal</keyword>
<dbReference type="InterPro" id="IPR036179">
    <property type="entry name" value="Ig-like_dom_sf"/>
</dbReference>
<evidence type="ECO:0000259" key="7">
    <source>
        <dbReference type="PROSITE" id="PS50835"/>
    </source>
</evidence>
<dbReference type="FunFam" id="2.60.40.10:FF:000142">
    <property type="entry name" value="V-set domain-containing T-cell activation inhibitor 1"/>
    <property type="match status" value="1"/>
</dbReference>
<dbReference type="Ensembl" id="ENSCMIT00000007843.1">
    <property type="protein sequence ID" value="ENSCMIP00000007618.1"/>
    <property type="gene ID" value="ENSCMIG00000004172.1"/>
</dbReference>
<accession>A0A4W3GTT6</accession>
<dbReference type="GeneTree" id="ENSGT01120000271914"/>
<dbReference type="InParanoid" id="A0A4W3GTT6"/>
<reference evidence="8" key="4">
    <citation type="submission" date="2025-08" db="UniProtKB">
        <authorList>
            <consortium name="Ensembl"/>
        </authorList>
    </citation>
    <scope>IDENTIFICATION</scope>
</reference>
<dbReference type="GO" id="GO:1903037">
    <property type="term" value="P:regulation of leukocyte cell-cell adhesion"/>
    <property type="evidence" value="ECO:0007669"/>
    <property type="project" value="UniProtKB-ARBA"/>
</dbReference>
<evidence type="ECO:0000256" key="1">
    <source>
        <dbReference type="ARBA" id="ARBA00004370"/>
    </source>
</evidence>
<dbReference type="InterPro" id="IPR013106">
    <property type="entry name" value="Ig_V-set"/>
</dbReference>
<dbReference type="GO" id="GO:0016020">
    <property type="term" value="C:membrane"/>
    <property type="evidence" value="ECO:0007669"/>
    <property type="project" value="UniProtKB-SubCell"/>
</dbReference>
<evidence type="ECO:0000256" key="3">
    <source>
        <dbReference type="ARBA" id="ARBA00023136"/>
    </source>
</evidence>
<comment type="subcellular location">
    <subcellularLocation>
        <location evidence="1">Membrane</location>
    </subcellularLocation>
</comment>
<dbReference type="InterPro" id="IPR050504">
    <property type="entry name" value="IgSF_BTN/MOG"/>
</dbReference>
<keyword evidence="3" id="KW-0472">Membrane</keyword>
<dbReference type="Gene3D" id="2.60.40.10">
    <property type="entry name" value="Immunoglobulins"/>
    <property type="match status" value="1"/>
</dbReference>
<evidence type="ECO:0000256" key="6">
    <source>
        <dbReference type="ARBA" id="ARBA00023319"/>
    </source>
</evidence>
<dbReference type="InterPro" id="IPR003599">
    <property type="entry name" value="Ig_sub"/>
</dbReference>
<sequence>RLSGHIVHLSRGIEQLFYFLVQEFTVSGPALPVPAIAGSDVVLDCKCSTHLSLERLEVRWFRTRFDSPVREQDTAYRHRTGLFVEEIMNGNVSLRLQDVQVSDNGTYTCYDDYEGWYQEAQIQLHECVREIERGGGREEYL</sequence>
<dbReference type="Pfam" id="PF07686">
    <property type="entry name" value="V-set"/>
    <property type="match status" value="1"/>
</dbReference>
<name>A0A4W3GTT6_CALMI</name>
<evidence type="ECO:0000313" key="8">
    <source>
        <dbReference type="Ensembl" id="ENSCMIP00000007618.1"/>
    </source>
</evidence>
<evidence type="ECO:0000256" key="5">
    <source>
        <dbReference type="ARBA" id="ARBA00023180"/>
    </source>
</evidence>
<keyword evidence="9" id="KW-1185">Reference proteome</keyword>
<dbReference type="InterPro" id="IPR013783">
    <property type="entry name" value="Ig-like_fold"/>
</dbReference>
<protein>
    <recommendedName>
        <fullName evidence="7">Ig-like domain-containing protein</fullName>
    </recommendedName>
</protein>
<keyword evidence="5" id="KW-0325">Glycoprotein</keyword>
<dbReference type="AlphaFoldDB" id="A0A4W3GTT6"/>
<evidence type="ECO:0000256" key="2">
    <source>
        <dbReference type="ARBA" id="ARBA00022729"/>
    </source>
</evidence>
<feature type="domain" description="Ig-like" evidence="7">
    <location>
        <begin position="38"/>
        <end position="109"/>
    </location>
</feature>
<dbReference type="PROSITE" id="PS50835">
    <property type="entry name" value="IG_LIKE"/>
    <property type="match status" value="1"/>
</dbReference>
<dbReference type="GO" id="GO:0050863">
    <property type="term" value="P:regulation of T cell activation"/>
    <property type="evidence" value="ECO:0007669"/>
    <property type="project" value="UniProtKB-ARBA"/>
</dbReference>
<keyword evidence="6" id="KW-0393">Immunoglobulin domain</keyword>
<dbReference type="PANTHER" id="PTHR24100">
    <property type="entry name" value="BUTYROPHILIN"/>
    <property type="match status" value="1"/>
</dbReference>
<evidence type="ECO:0000313" key="9">
    <source>
        <dbReference type="Proteomes" id="UP000314986"/>
    </source>
</evidence>
<organism evidence="8 9">
    <name type="scientific">Callorhinchus milii</name>
    <name type="common">Ghost shark</name>
    <dbReference type="NCBI Taxonomy" id="7868"/>
    <lineage>
        <taxon>Eukaryota</taxon>
        <taxon>Metazoa</taxon>
        <taxon>Chordata</taxon>
        <taxon>Craniata</taxon>
        <taxon>Vertebrata</taxon>
        <taxon>Chondrichthyes</taxon>
        <taxon>Holocephali</taxon>
        <taxon>Chimaeriformes</taxon>
        <taxon>Callorhinchidae</taxon>
        <taxon>Callorhinchus</taxon>
    </lineage>
</organism>